<dbReference type="AlphaFoldDB" id="A0A9D4CJM1"/>
<keyword evidence="2" id="KW-1185">Reference proteome</keyword>
<sequence>MKEIWQQYGTSEKRRMHPLHQAIFRLGTLLAKTMIKAHILTGDDCISKVGTKHAAVTSYLVQFLMNFGETETLSEQDEALTEKYLVRVWAGARSTTTAETFDHLRLENYTSASAGLDCLPPTSSAIKGHIRR</sequence>
<reference evidence="1" key="2">
    <citation type="submission" date="2020-11" db="EMBL/GenBank/DDBJ databases">
        <authorList>
            <person name="McCartney M.A."/>
            <person name="Auch B."/>
            <person name="Kono T."/>
            <person name="Mallez S."/>
            <person name="Becker A."/>
            <person name="Gohl D.M."/>
            <person name="Silverstein K.A.T."/>
            <person name="Koren S."/>
            <person name="Bechman K.B."/>
            <person name="Herman A."/>
            <person name="Abrahante J.E."/>
            <person name="Garbe J."/>
        </authorList>
    </citation>
    <scope>NUCLEOTIDE SEQUENCE</scope>
    <source>
        <strain evidence="1">Duluth1</strain>
        <tissue evidence="1">Whole animal</tissue>
    </source>
</reference>
<protein>
    <submittedName>
        <fullName evidence="1">Uncharacterized protein</fullName>
    </submittedName>
</protein>
<accession>A0A9D4CJM1</accession>
<evidence type="ECO:0000313" key="2">
    <source>
        <dbReference type="Proteomes" id="UP000828390"/>
    </source>
</evidence>
<proteinExistence type="predicted"/>
<comment type="caution">
    <text evidence="1">The sequence shown here is derived from an EMBL/GenBank/DDBJ whole genome shotgun (WGS) entry which is preliminary data.</text>
</comment>
<dbReference type="EMBL" id="JAIWYP010000012">
    <property type="protein sequence ID" value="KAH3726529.1"/>
    <property type="molecule type" value="Genomic_DNA"/>
</dbReference>
<gene>
    <name evidence="1" type="ORF">DPMN_052396</name>
</gene>
<evidence type="ECO:0000313" key="1">
    <source>
        <dbReference type="EMBL" id="KAH3726529.1"/>
    </source>
</evidence>
<organism evidence="1 2">
    <name type="scientific">Dreissena polymorpha</name>
    <name type="common">Zebra mussel</name>
    <name type="synonym">Mytilus polymorpha</name>
    <dbReference type="NCBI Taxonomy" id="45954"/>
    <lineage>
        <taxon>Eukaryota</taxon>
        <taxon>Metazoa</taxon>
        <taxon>Spiralia</taxon>
        <taxon>Lophotrochozoa</taxon>
        <taxon>Mollusca</taxon>
        <taxon>Bivalvia</taxon>
        <taxon>Autobranchia</taxon>
        <taxon>Heteroconchia</taxon>
        <taxon>Euheterodonta</taxon>
        <taxon>Imparidentia</taxon>
        <taxon>Neoheterodontei</taxon>
        <taxon>Myida</taxon>
        <taxon>Dreissenoidea</taxon>
        <taxon>Dreissenidae</taxon>
        <taxon>Dreissena</taxon>
    </lineage>
</organism>
<name>A0A9D4CJM1_DREPO</name>
<reference evidence="1" key="1">
    <citation type="journal article" date="2019" name="bioRxiv">
        <title>The Genome of the Zebra Mussel, Dreissena polymorpha: A Resource for Invasive Species Research.</title>
        <authorList>
            <person name="McCartney M.A."/>
            <person name="Auch B."/>
            <person name="Kono T."/>
            <person name="Mallez S."/>
            <person name="Zhang Y."/>
            <person name="Obille A."/>
            <person name="Becker A."/>
            <person name="Abrahante J.E."/>
            <person name="Garbe J."/>
            <person name="Badalamenti J.P."/>
            <person name="Herman A."/>
            <person name="Mangelson H."/>
            <person name="Liachko I."/>
            <person name="Sullivan S."/>
            <person name="Sone E.D."/>
            <person name="Koren S."/>
            <person name="Silverstein K.A.T."/>
            <person name="Beckman K.B."/>
            <person name="Gohl D.M."/>
        </authorList>
    </citation>
    <scope>NUCLEOTIDE SEQUENCE</scope>
    <source>
        <strain evidence="1">Duluth1</strain>
        <tissue evidence="1">Whole animal</tissue>
    </source>
</reference>
<dbReference type="Proteomes" id="UP000828390">
    <property type="component" value="Unassembled WGS sequence"/>
</dbReference>